<name>A0A481Z0S7_9VIRU</name>
<reference evidence="1" key="1">
    <citation type="journal article" date="2019" name="MBio">
        <title>Virus Genomes from Deep Sea Sediments Expand the Ocean Megavirome and Support Independent Origins of Viral Gigantism.</title>
        <authorList>
            <person name="Backstrom D."/>
            <person name="Yutin N."/>
            <person name="Jorgensen S.L."/>
            <person name="Dharamshi J."/>
            <person name="Homa F."/>
            <person name="Zaremba-Niedwiedzka K."/>
            <person name="Spang A."/>
            <person name="Wolf Y.I."/>
            <person name="Koonin E.V."/>
            <person name="Ettema T.J."/>
        </authorList>
    </citation>
    <scope>NUCLEOTIDE SEQUENCE</scope>
</reference>
<protein>
    <submittedName>
        <fullName evidence="1">Uncharacterized protein</fullName>
    </submittedName>
</protein>
<accession>A0A481Z0S7</accession>
<dbReference type="EMBL" id="MK500407">
    <property type="protein sequence ID" value="QBK89068.1"/>
    <property type="molecule type" value="Genomic_DNA"/>
</dbReference>
<evidence type="ECO:0000313" key="1">
    <source>
        <dbReference type="EMBL" id="QBK89068.1"/>
    </source>
</evidence>
<proteinExistence type="predicted"/>
<gene>
    <name evidence="1" type="ORF">LCMiAC02_01610</name>
</gene>
<sequence>MNNFRINPYNKIYPKGRNGRQCIGPCYKPGEWIIHPITLDYQTNDHAPFCPTEPWSHPMDVDKDVLFIDECKQASENIDRTNKLVEYNIILPQIDFDCKKFLKIYYKIFSFENAIVWINKHKHSALFTKLRILECAWKSYGYNIDVIDDSVVNLYIDIIKRYWIKTIYENIGGYVHIKKKQIYFSKHDKKNNNKYKIEKINFILKKLITKNNVYKFLVRYIKKNMDKWNTIDNINNDMLSEFISYLSNKIEDSV</sequence>
<organism evidence="1">
    <name type="scientific">Mimivirus LCMiAC02</name>
    <dbReference type="NCBI Taxonomy" id="2506609"/>
    <lineage>
        <taxon>Viruses</taxon>
        <taxon>Varidnaviria</taxon>
        <taxon>Bamfordvirae</taxon>
        <taxon>Nucleocytoviricota</taxon>
        <taxon>Megaviricetes</taxon>
        <taxon>Imitervirales</taxon>
        <taxon>Mimiviridae</taxon>
        <taxon>Klosneuvirinae</taxon>
    </lineage>
</organism>